<evidence type="ECO:0000313" key="2">
    <source>
        <dbReference type="Proteomes" id="UP000663845"/>
    </source>
</evidence>
<sequence length="144" mass="17015">MTIFFDGYVYKQIEIEKYTELYVFKYNKLHSTSITIYGNDSGVARSDDMIYYKRILTDEEIANISPKAVTLGCLNDNDRTHQYIIPENYNNWKLCQSIPINCTLDFGDGYRQTNGTNLHQYYTANFSKDYTRYGQYTVCVRFYN</sequence>
<evidence type="ECO:0000313" key="1">
    <source>
        <dbReference type="EMBL" id="CAF1281436.1"/>
    </source>
</evidence>
<gene>
    <name evidence="1" type="ORF">JYZ213_LOCUS31255</name>
</gene>
<protein>
    <submittedName>
        <fullName evidence="1">Uncharacterized protein</fullName>
    </submittedName>
</protein>
<dbReference type="Proteomes" id="UP000663845">
    <property type="component" value="Unassembled WGS sequence"/>
</dbReference>
<proteinExistence type="predicted"/>
<reference evidence="1" key="1">
    <citation type="submission" date="2021-02" db="EMBL/GenBank/DDBJ databases">
        <authorList>
            <person name="Nowell W R."/>
        </authorList>
    </citation>
    <scope>NUCLEOTIDE SEQUENCE</scope>
</reference>
<organism evidence="1 2">
    <name type="scientific">Adineta steineri</name>
    <dbReference type="NCBI Taxonomy" id="433720"/>
    <lineage>
        <taxon>Eukaryota</taxon>
        <taxon>Metazoa</taxon>
        <taxon>Spiralia</taxon>
        <taxon>Gnathifera</taxon>
        <taxon>Rotifera</taxon>
        <taxon>Eurotatoria</taxon>
        <taxon>Bdelloidea</taxon>
        <taxon>Adinetida</taxon>
        <taxon>Adinetidae</taxon>
        <taxon>Adineta</taxon>
    </lineage>
</organism>
<name>A0A815CK89_9BILA</name>
<accession>A0A815CK89</accession>
<comment type="caution">
    <text evidence="1">The sequence shown here is derived from an EMBL/GenBank/DDBJ whole genome shotgun (WGS) entry which is preliminary data.</text>
</comment>
<dbReference type="AlphaFoldDB" id="A0A815CK89"/>
<dbReference type="EMBL" id="CAJNOG010000522">
    <property type="protein sequence ID" value="CAF1281436.1"/>
    <property type="molecule type" value="Genomic_DNA"/>
</dbReference>